<organism evidence="2 3">
    <name type="scientific">Lederbergia graminis</name>
    <dbReference type="NCBI Taxonomy" id="735518"/>
    <lineage>
        <taxon>Bacteria</taxon>
        <taxon>Bacillati</taxon>
        <taxon>Bacillota</taxon>
        <taxon>Bacilli</taxon>
        <taxon>Bacillales</taxon>
        <taxon>Bacillaceae</taxon>
        <taxon>Lederbergia</taxon>
    </lineage>
</organism>
<dbReference type="InterPro" id="IPR027417">
    <property type="entry name" value="P-loop_NTPase"/>
</dbReference>
<dbReference type="RefSeq" id="WP_382353794.1">
    <property type="nucleotide sequence ID" value="NZ_JBHSMC010000021.1"/>
</dbReference>
<dbReference type="Gene3D" id="3.40.50.300">
    <property type="entry name" value="P-loop containing nucleotide triphosphate hydrolases"/>
    <property type="match status" value="1"/>
</dbReference>
<dbReference type="InterPro" id="IPR051316">
    <property type="entry name" value="Zinc-reg_GTPase_activator"/>
</dbReference>
<keyword evidence="3" id="KW-1185">Reference proteome</keyword>
<comment type="caution">
    <text evidence="2">The sequence shown here is derived from an EMBL/GenBank/DDBJ whole genome shotgun (WGS) entry which is preliminary data.</text>
</comment>
<accession>A0ABW0LMR9</accession>
<feature type="domain" description="CobW/HypB/UreG nucleotide-binding" evidence="1">
    <location>
        <begin position="6"/>
        <end position="189"/>
    </location>
</feature>
<dbReference type="PANTHER" id="PTHR13748">
    <property type="entry name" value="COBW-RELATED"/>
    <property type="match status" value="1"/>
</dbReference>
<sequence length="360" mass="40969">MKQTKVIIISGFLGAGKTSLMVSAADQLRAKGWKVACITNDQGEQLVDTKIVYSNGFPIQQVQGGCFCCKFDNLVDTINHIVNHNETDVIFAEAVGSCTDIMATVNKPLEAFHGELLDIQPLTVVVDPQRFRDIKKENSIYTTEIAYLFEKQIEEAQYLLLNKADVNEKMEIEEIKNQLDNIIPFAKIFPTSAVNAMGVNEWLDNIFDSNDLNATVLDIDYDVYAKAEEQLGWLNSSISVSGLQIDVLEFANELLNKWLEKLEQRGAVVAHLKIWVEDENRHLKLSSVRNNEIYPLNDIKHGIWLSDKVDIWINARINIDYQMLKIILEEIKLEYKTLDIIVNQLDNFAPSRPVPTHRFV</sequence>
<dbReference type="SUPFAM" id="SSF52540">
    <property type="entry name" value="P-loop containing nucleoside triphosphate hydrolases"/>
    <property type="match status" value="1"/>
</dbReference>
<protein>
    <submittedName>
        <fullName evidence="2">GTP-binding protein</fullName>
    </submittedName>
</protein>
<proteinExistence type="predicted"/>
<evidence type="ECO:0000313" key="3">
    <source>
        <dbReference type="Proteomes" id="UP001596147"/>
    </source>
</evidence>
<evidence type="ECO:0000313" key="2">
    <source>
        <dbReference type="EMBL" id="MFC5466177.1"/>
    </source>
</evidence>
<name>A0ABW0LMR9_9BACI</name>
<reference evidence="3" key="1">
    <citation type="journal article" date="2019" name="Int. J. Syst. Evol. Microbiol.">
        <title>The Global Catalogue of Microorganisms (GCM) 10K type strain sequencing project: providing services to taxonomists for standard genome sequencing and annotation.</title>
        <authorList>
            <consortium name="The Broad Institute Genomics Platform"/>
            <consortium name="The Broad Institute Genome Sequencing Center for Infectious Disease"/>
            <person name="Wu L."/>
            <person name="Ma J."/>
        </authorList>
    </citation>
    <scope>NUCLEOTIDE SEQUENCE [LARGE SCALE GENOMIC DNA]</scope>
    <source>
        <strain evidence="3">CGMCC 1.12237</strain>
    </source>
</reference>
<dbReference type="InterPro" id="IPR003495">
    <property type="entry name" value="CobW/HypB/UreG_nucleotide-bd"/>
</dbReference>
<evidence type="ECO:0000259" key="1">
    <source>
        <dbReference type="Pfam" id="PF02492"/>
    </source>
</evidence>
<dbReference type="Proteomes" id="UP001596147">
    <property type="component" value="Unassembled WGS sequence"/>
</dbReference>
<gene>
    <name evidence="2" type="ORF">ACFPM4_15705</name>
</gene>
<dbReference type="PANTHER" id="PTHR13748:SF62">
    <property type="entry name" value="COBW DOMAIN-CONTAINING PROTEIN"/>
    <property type="match status" value="1"/>
</dbReference>
<dbReference type="Pfam" id="PF02492">
    <property type="entry name" value="cobW"/>
    <property type="match status" value="1"/>
</dbReference>
<dbReference type="EMBL" id="JBHSMC010000021">
    <property type="protein sequence ID" value="MFC5466177.1"/>
    <property type="molecule type" value="Genomic_DNA"/>
</dbReference>